<reference evidence="1" key="1">
    <citation type="submission" date="2021-03" db="EMBL/GenBank/DDBJ databases">
        <authorList>
            <person name="Tagirdzhanova G."/>
        </authorList>
    </citation>
    <scope>NUCLEOTIDE SEQUENCE</scope>
</reference>
<keyword evidence="2" id="KW-1185">Reference proteome</keyword>
<organism evidence="1 2">
    <name type="scientific">Heterodermia speciosa</name>
    <dbReference type="NCBI Taxonomy" id="116794"/>
    <lineage>
        <taxon>Eukaryota</taxon>
        <taxon>Fungi</taxon>
        <taxon>Dikarya</taxon>
        <taxon>Ascomycota</taxon>
        <taxon>Pezizomycotina</taxon>
        <taxon>Lecanoromycetes</taxon>
        <taxon>OSLEUM clade</taxon>
        <taxon>Lecanoromycetidae</taxon>
        <taxon>Caliciales</taxon>
        <taxon>Physciaceae</taxon>
        <taxon>Heterodermia</taxon>
    </lineage>
</organism>
<dbReference type="GO" id="GO:1902600">
    <property type="term" value="P:proton transmembrane transport"/>
    <property type="evidence" value="ECO:0007669"/>
    <property type="project" value="TreeGrafter"/>
</dbReference>
<evidence type="ECO:0000313" key="1">
    <source>
        <dbReference type="EMBL" id="CAF9926370.1"/>
    </source>
</evidence>
<gene>
    <name evidence="1" type="ORF">HETSPECPRED_006316</name>
</gene>
<dbReference type="PANTHER" id="PTHR28062">
    <property type="entry name" value="K+-H+ EXCHANGE-LIKE PROTEIN"/>
    <property type="match status" value="1"/>
</dbReference>
<dbReference type="AlphaFoldDB" id="A0A8H3FM79"/>
<dbReference type="PANTHER" id="PTHR28062:SF1">
    <property type="entry name" value="TRANSMEMBRANE PROTEIN"/>
    <property type="match status" value="1"/>
</dbReference>
<dbReference type="OrthoDB" id="5562676at2759"/>
<sequence length="289" mass="33425">MRLFLLPISTRRSLIYCQKGIASSPRQLTWLNNPVEKATTRGSETWLEWEKHKDGWRKKVTVYGNKLFQRLPFEEWGLKSVPPLTAKRKEEELQGKIKSHVEYPESLLKQEAVQEVLQKYGSSERQSYHKKWFWGSVIGMPLSAPAALVPVVPNLPFFYLVFRAWSHWRARSGSEHIEFLIKNRLFEKRSSLVLDTVYAASSRGVSLKNLQQDLKASQQADAQLKIPAEQMLLSEADGILIADSLKIPELAPEVERAVWQVEREIKARKELDDDKSKLKSVKQDKERSR</sequence>
<dbReference type="GO" id="GO:0006813">
    <property type="term" value="P:potassium ion transport"/>
    <property type="evidence" value="ECO:0007669"/>
    <property type="project" value="TreeGrafter"/>
</dbReference>
<dbReference type="InterPro" id="IPR018786">
    <property type="entry name" value="Mit_KHE1"/>
</dbReference>
<dbReference type="EMBL" id="CAJPDS010000041">
    <property type="protein sequence ID" value="CAF9926370.1"/>
    <property type="molecule type" value="Genomic_DNA"/>
</dbReference>
<evidence type="ECO:0000313" key="2">
    <source>
        <dbReference type="Proteomes" id="UP000664521"/>
    </source>
</evidence>
<proteinExistence type="predicted"/>
<dbReference type="Pfam" id="PF10173">
    <property type="entry name" value="Mit_KHE1"/>
    <property type="match status" value="1"/>
</dbReference>
<dbReference type="GO" id="GO:0005743">
    <property type="term" value="C:mitochondrial inner membrane"/>
    <property type="evidence" value="ECO:0007669"/>
    <property type="project" value="TreeGrafter"/>
</dbReference>
<comment type="caution">
    <text evidence="1">The sequence shown here is derived from an EMBL/GenBank/DDBJ whole genome shotgun (WGS) entry which is preliminary data.</text>
</comment>
<dbReference type="Proteomes" id="UP000664521">
    <property type="component" value="Unassembled WGS sequence"/>
</dbReference>
<protein>
    <submittedName>
        <fullName evidence="1">Uncharacterized protein</fullName>
    </submittedName>
</protein>
<name>A0A8H3FM79_9LECA</name>
<accession>A0A8H3FM79</accession>